<dbReference type="Proteomes" id="UP000308600">
    <property type="component" value="Unassembled WGS sequence"/>
</dbReference>
<gene>
    <name evidence="1" type="ORF">BDN72DRAFT_869039</name>
</gene>
<proteinExistence type="predicted"/>
<reference evidence="1 2" key="1">
    <citation type="journal article" date="2019" name="Nat. Ecol. Evol.">
        <title>Megaphylogeny resolves global patterns of mushroom evolution.</title>
        <authorList>
            <person name="Varga T."/>
            <person name="Krizsan K."/>
            <person name="Foldi C."/>
            <person name="Dima B."/>
            <person name="Sanchez-Garcia M."/>
            <person name="Sanchez-Ramirez S."/>
            <person name="Szollosi G.J."/>
            <person name="Szarkandi J.G."/>
            <person name="Papp V."/>
            <person name="Albert L."/>
            <person name="Andreopoulos W."/>
            <person name="Angelini C."/>
            <person name="Antonin V."/>
            <person name="Barry K.W."/>
            <person name="Bougher N.L."/>
            <person name="Buchanan P."/>
            <person name="Buyck B."/>
            <person name="Bense V."/>
            <person name="Catcheside P."/>
            <person name="Chovatia M."/>
            <person name="Cooper J."/>
            <person name="Damon W."/>
            <person name="Desjardin D."/>
            <person name="Finy P."/>
            <person name="Geml J."/>
            <person name="Haridas S."/>
            <person name="Hughes K."/>
            <person name="Justo A."/>
            <person name="Karasinski D."/>
            <person name="Kautmanova I."/>
            <person name="Kiss B."/>
            <person name="Kocsube S."/>
            <person name="Kotiranta H."/>
            <person name="LaButti K.M."/>
            <person name="Lechner B.E."/>
            <person name="Liimatainen K."/>
            <person name="Lipzen A."/>
            <person name="Lukacs Z."/>
            <person name="Mihaltcheva S."/>
            <person name="Morgado L.N."/>
            <person name="Niskanen T."/>
            <person name="Noordeloos M.E."/>
            <person name="Ohm R.A."/>
            <person name="Ortiz-Santana B."/>
            <person name="Ovrebo C."/>
            <person name="Racz N."/>
            <person name="Riley R."/>
            <person name="Savchenko A."/>
            <person name="Shiryaev A."/>
            <person name="Soop K."/>
            <person name="Spirin V."/>
            <person name="Szebenyi C."/>
            <person name="Tomsovsky M."/>
            <person name="Tulloss R.E."/>
            <person name="Uehling J."/>
            <person name="Grigoriev I.V."/>
            <person name="Vagvolgyi C."/>
            <person name="Papp T."/>
            <person name="Martin F.M."/>
            <person name="Miettinen O."/>
            <person name="Hibbett D.S."/>
            <person name="Nagy L.G."/>
        </authorList>
    </citation>
    <scope>NUCLEOTIDE SEQUENCE [LARGE SCALE GENOMIC DNA]</scope>
    <source>
        <strain evidence="1 2">NL-1719</strain>
    </source>
</reference>
<accession>A0ACD3B732</accession>
<dbReference type="EMBL" id="ML208274">
    <property type="protein sequence ID" value="TFK73650.1"/>
    <property type="molecule type" value="Genomic_DNA"/>
</dbReference>
<organism evidence="1 2">
    <name type="scientific">Pluteus cervinus</name>
    <dbReference type="NCBI Taxonomy" id="181527"/>
    <lineage>
        <taxon>Eukaryota</taxon>
        <taxon>Fungi</taxon>
        <taxon>Dikarya</taxon>
        <taxon>Basidiomycota</taxon>
        <taxon>Agaricomycotina</taxon>
        <taxon>Agaricomycetes</taxon>
        <taxon>Agaricomycetidae</taxon>
        <taxon>Agaricales</taxon>
        <taxon>Pluteineae</taxon>
        <taxon>Pluteaceae</taxon>
        <taxon>Pluteus</taxon>
    </lineage>
</organism>
<protein>
    <submittedName>
        <fullName evidence="1">Uncharacterized protein</fullName>
    </submittedName>
</protein>
<sequence length="360" mass="39719">MQQLRIVAVPLTRPNPRLYIPSTSANDANAGTGTGTTTKVDGKKILTYYQFQLAKPLAPIPTSEEKKRGGVLSRWIPEQGVGKWVSNKATNTWAGWGKAKERSWQLWVYRNGEKLVDRIDFEELALKGIDPSLGPSILHPDISGKDSTSSKVPVSIPLVFPPSISSGSATLDNLRSLVEQRTPKHRKGFITWAIIAPFTAPFMIIPIIPNLPFFFCVWRSWSHYRAYRASQYLQSLIDNGSIVPEESHSLDTIYKDYHPSSSTSSIPQNQGEQQEKPEEGLRQRHTSSSSIPSSSSTTSDATPNPPPPPPQEGEPTSQEILLSRDAVPAIMSIFGSNGGTEEAELYRALEQAKLRAEGKK</sequence>
<keyword evidence="2" id="KW-1185">Reference proteome</keyword>
<name>A0ACD3B732_9AGAR</name>
<evidence type="ECO:0000313" key="1">
    <source>
        <dbReference type="EMBL" id="TFK73650.1"/>
    </source>
</evidence>
<evidence type="ECO:0000313" key="2">
    <source>
        <dbReference type="Proteomes" id="UP000308600"/>
    </source>
</evidence>